<protein>
    <submittedName>
        <fullName evidence="2">Uncharacterized protein</fullName>
    </submittedName>
</protein>
<evidence type="ECO:0000256" key="1">
    <source>
        <dbReference type="SAM" id="MobiDB-lite"/>
    </source>
</evidence>
<feature type="region of interest" description="Disordered" evidence="1">
    <location>
        <begin position="56"/>
        <end position="84"/>
    </location>
</feature>
<comment type="caution">
    <text evidence="2">The sequence shown here is derived from an EMBL/GenBank/DDBJ whole genome shotgun (WGS) entry which is preliminary data.</text>
</comment>
<name>A0A0P7TPY7_SCLFO</name>
<evidence type="ECO:0000313" key="2">
    <source>
        <dbReference type="EMBL" id="KPP63293.1"/>
    </source>
</evidence>
<sequence length="84" mass="9297">WTRTRWVRNSHVQQQRQKQPGDRAEDGQAATARGQCAQDQGLPGCNRSKKLLFAKCTQGPAPRGGPLQRESLPASQILHPVLRA</sequence>
<dbReference type="Proteomes" id="UP000034805">
    <property type="component" value="Unassembled WGS sequence"/>
</dbReference>
<feature type="non-terminal residue" evidence="2">
    <location>
        <position position="1"/>
    </location>
</feature>
<gene>
    <name evidence="2" type="ORF">Z043_118463</name>
</gene>
<reference evidence="2 3" key="1">
    <citation type="submission" date="2015-08" db="EMBL/GenBank/DDBJ databases">
        <title>The genome of the Asian arowana (Scleropages formosus).</title>
        <authorList>
            <person name="Tan M.H."/>
            <person name="Gan H.M."/>
            <person name="Croft L.J."/>
            <person name="Austin C.M."/>
        </authorList>
    </citation>
    <scope>NUCLEOTIDE SEQUENCE [LARGE SCALE GENOMIC DNA]</scope>
    <source>
        <strain evidence="2">Aro1</strain>
    </source>
</reference>
<dbReference type="AlphaFoldDB" id="A0A0P7TPY7"/>
<dbReference type="EMBL" id="JARO02008007">
    <property type="protein sequence ID" value="KPP63293.1"/>
    <property type="molecule type" value="Genomic_DNA"/>
</dbReference>
<feature type="region of interest" description="Disordered" evidence="1">
    <location>
        <begin position="1"/>
        <end position="41"/>
    </location>
</feature>
<proteinExistence type="predicted"/>
<accession>A0A0P7TPY7</accession>
<organism evidence="2 3">
    <name type="scientific">Scleropages formosus</name>
    <name type="common">Asian bonytongue</name>
    <name type="synonym">Osteoglossum formosum</name>
    <dbReference type="NCBI Taxonomy" id="113540"/>
    <lineage>
        <taxon>Eukaryota</taxon>
        <taxon>Metazoa</taxon>
        <taxon>Chordata</taxon>
        <taxon>Craniata</taxon>
        <taxon>Vertebrata</taxon>
        <taxon>Euteleostomi</taxon>
        <taxon>Actinopterygii</taxon>
        <taxon>Neopterygii</taxon>
        <taxon>Teleostei</taxon>
        <taxon>Osteoglossocephala</taxon>
        <taxon>Osteoglossomorpha</taxon>
        <taxon>Osteoglossiformes</taxon>
        <taxon>Osteoglossidae</taxon>
        <taxon>Scleropages</taxon>
    </lineage>
</organism>
<evidence type="ECO:0000313" key="3">
    <source>
        <dbReference type="Proteomes" id="UP000034805"/>
    </source>
</evidence>